<evidence type="ECO:0000256" key="4">
    <source>
        <dbReference type="ARBA" id="ARBA00022723"/>
    </source>
</evidence>
<dbReference type="GO" id="GO:0020037">
    <property type="term" value="F:heme binding"/>
    <property type="evidence" value="ECO:0007669"/>
    <property type="project" value="InterPro"/>
</dbReference>
<dbReference type="OrthoDB" id="4473113at2759"/>
<proteinExistence type="inferred from homology"/>
<keyword evidence="7" id="KW-0503">Monooxygenase</keyword>
<dbReference type="PANTHER" id="PTHR24305:SF210">
    <property type="entry name" value="CYTOCHROME P450 MONOOXYGENASE ASQL-RELATED"/>
    <property type="match status" value="1"/>
</dbReference>
<reference evidence="8 9" key="1">
    <citation type="submission" date="2018-02" db="EMBL/GenBank/DDBJ databases">
        <title>The genomes of Aspergillus section Nigri reveals drivers in fungal speciation.</title>
        <authorList>
            <consortium name="DOE Joint Genome Institute"/>
            <person name="Vesth T.C."/>
            <person name="Nybo J."/>
            <person name="Theobald S."/>
            <person name="Brandl J."/>
            <person name="Frisvad J.C."/>
            <person name="Nielsen K.F."/>
            <person name="Lyhne E.K."/>
            <person name="Kogle M.E."/>
            <person name="Kuo A."/>
            <person name="Riley R."/>
            <person name="Clum A."/>
            <person name="Nolan M."/>
            <person name="Lipzen A."/>
            <person name="Salamov A."/>
            <person name="Henrissat B."/>
            <person name="Wiebenga A."/>
            <person name="De vries R.P."/>
            <person name="Grigoriev I.V."/>
            <person name="Mortensen U.H."/>
            <person name="Andersen M.R."/>
            <person name="Baker S.E."/>
        </authorList>
    </citation>
    <scope>NUCLEOTIDE SEQUENCE [LARGE SCALE GENOMIC DNA]</scope>
    <source>
        <strain evidence="8 9">CBS 707.79</strain>
    </source>
</reference>
<dbReference type="Pfam" id="PF00067">
    <property type="entry name" value="p450"/>
    <property type="match status" value="1"/>
</dbReference>
<evidence type="ECO:0000256" key="1">
    <source>
        <dbReference type="ARBA" id="ARBA00001971"/>
    </source>
</evidence>
<dbReference type="Gene3D" id="1.10.630.10">
    <property type="entry name" value="Cytochrome P450"/>
    <property type="match status" value="1"/>
</dbReference>
<evidence type="ECO:0000256" key="6">
    <source>
        <dbReference type="ARBA" id="ARBA00023004"/>
    </source>
</evidence>
<dbReference type="EMBL" id="KZ825939">
    <property type="protein sequence ID" value="PYH91638.1"/>
    <property type="molecule type" value="Genomic_DNA"/>
</dbReference>
<comment type="similarity">
    <text evidence="2">Belongs to the cytochrome P450 family.</text>
</comment>
<protein>
    <submittedName>
        <fullName evidence="8">Cytochrome P450</fullName>
    </submittedName>
</protein>
<evidence type="ECO:0000256" key="3">
    <source>
        <dbReference type="ARBA" id="ARBA00022617"/>
    </source>
</evidence>
<dbReference type="SUPFAM" id="SSF48264">
    <property type="entry name" value="Cytochrome P450"/>
    <property type="match status" value="1"/>
</dbReference>
<evidence type="ECO:0000256" key="7">
    <source>
        <dbReference type="ARBA" id="ARBA00023033"/>
    </source>
</evidence>
<sequence length="322" mass="35918">MAGTLVSQGCNGMIRVSSGLLRGGIEHLTTDRKGYLQLHEKYGPVARMAPDELSYSDSAAWRDIYASHPSRPGGMVRDTAFYESLDEKDAIPSMFNANDKDHSRIRRTYAKAFSKQALAAQEPLITAHITRLMKIMPKQQDQLIDLVHIQFGLLRNSTILAALADLPILKAIFQLTLPHLVRRARATHFGWMKTKLDDRMASKTNRPDIVHFVMEKAGPEATISEAELRVNLPLVMIAQTESTVTVLSGMMAFLLDSPKLLQQLKDEVRSTFQTSSDINVATIEKMKVLNASSKTMTRSCPGFGCPIEPKPIQHASIFQIYH</sequence>
<keyword evidence="4" id="KW-0479">Metal-binding</keyword>
<dbReference type="AlphaFoldDB" id="A0A319DU61"/>
<keyword evidence="6" id="KW-0408">Iron</keyword>
<comment type="cofactor">
    <cofactor evidence="1">
        <name>heme</name>
        <dbReference type="ChEBI" id="CHEBI:30413"/>
    </cofactor>
</comment>
<dbReference type="InterPro" id="IPR050121">
    <property type="entry name" value="Cytochrome_P450_monoxygenase"/>
</dbReference>
<accession>A0A319DU61</accession>
<evidence type="ECO:0000256" key="2">
    <source>
        <dbReference type="ARBA" id="ARBA00010617"/>
    </source>
</evidence>
<name>A0A319DU61_9EURO</name>
<dbReference type="InterPro" id="IPR036396">
    <property type="entry name" value="Cyt_P450_sf"/>
</dbReference>
<dbReference type="Proteomes" id="UP000247810">
    <property type="component" value="Unassembled WGS sequence"/>
</dbReference>
<evidence type="ECO:0000256" key="5">
    <source>
        <dbReference type="ARBA" id="ARBA00023002"/>
    </source>
</evidence>
<keyword evidence="3" id="KW-0349">Heme</keyword>
<dbReference type="GO" id="GO:0004497">
    <property type="term" value="F:monooxygenase activity"/>
    <property type="evidence" value="ECO:0007669"/>
    <property type="project" value="UniProtKB-KW"/>
</dbReference>
<organism evidence="8 9">
    <name type="scientific">Aspergillus ellipticus CBS 707.79</name>
    <dbReference type="NCBI Taxonomy" id="1448320"/>
    <lineage>
        <taxon>Eukaryota</taxon>
        <taxon>Fungi</taxon>
        <taxon>Dikarya</taxon>
        <taxon>Ascomycota</taxon>
        <taxon>Pezizomycotina</taxon>
        <taxon>Eurotiomycetes</taxon>
        <taxon>Eurotiomycetidae</taxon>
        <taxon>Eurotiales</taxon>
        <taxon>Aspergillaceae</taxon>
        <taxon>Aspergillus</taxon>
        <taxon>Aspergillus subgen. Circumdati</taxon>
    </lineage>
</organism>
<evidence type="ECO:0000313" key="8">
    <source>
        <dbReference type="EMBL" id="PYH91638.1"/>
    </source>
</evidence>
<dbReference type="VEuPathDB" id="FungiDB:BO71DRAFT_432675"/>
<dbReference type="STRING" id="1448320.A0A319DU61"/>
<gene>
    <name evidence="8" type="ORF">BO71DRAFT_432675</name>
</gene>
<keyword evidence="5" id="KW-0560">Oxidoreductase</keyword>
<dbReference type="GO" id="GO:0005506">
    <property type="term" value="F:iron ion binding"/>
    <property type="evidence" value="ECO:0007669"/>
    <property type="project" value="InterPro"/>
</dbReference>
<dbReference type="GO" id="GO:0016705">
    <property type="term" value="F:oxidoreductase activity, acting on paired donors, with incorporation or reduction of molecular oxygen"/>
    <property type="evidence" value="ECO:0007669"/>
    <property type="project" value="InterPro"/>
</dbReference>
<dbReference type="InterPro" id="IPR001128">
    <property type="entry name" value="Cyt_P450"/>
</dbReference>
<evidence type="ECO:0000313" key="9">
    <source>
        <dbReference type="Proteomes" id="UP000247810"/>
    </source>
</evidence>
<keyword evidence="9" id="KW-1185">Reference proteome</keyword>
<dbReference type="PANTHER" id="PTHR24305">
    <property type="entry name" value="CYTOCHROME P450"/>
    <property type="match status" value="1"/>
</dbReference>